<dbReference type="STRING" id="1121922.GCA_000428905_01449"/>
<dbReference type="GO" id="GO:0008199">
    <property type="term" value="F:ferric iron binding"/>
    <property type="evidence" value="ECO:0007669"/>
    <property type="project" value="InterPro"/>
</dbReference>
<dbReference type="Proteomes" id="UP000006251">
    <property type="component" value="Unassembled WGS sequence"/>
</dbReference>
<dbReference type="PANTHER" id="PTHR33711:SF10">
    <property type="entry name" value="INTRADIOL RING-CLEAVAGE DIOXYGENASES DOMAIN-CONTAINING PROTEIN"/>
    <property type="match status" value="1"/>
</dbReference>
<feature type="domain" description="Intradiol ring-cleavage dioxygenases" evidence="5">
    <location>
        <begin position="74"/>
        <end position="102"/>
    </location>
</feature>
<evidence type="ECO:0000256" key="3">
    <source>
        <dbReference type="ARBA" id="ARBA00023002"/>
    </source>
</evidence>
<dbReference type="InterPro" id="IPR050770">
    <property type="entry name" value="Intradiol_RC_Dioxygenase"/>
</dbReference>
<comment type="similarity">
    <text evidence="1">Belongs to the intradiol ring-cleavage dioxygenase family.</text>
</comment>
<reference evidence="7" key="1">
    <citation type="journal article" date="2014" name="Environ. Microbiol.">
        <title>Comparative genomics of the marine bacterial genus Glaciecola reveals the high degree of genomic diversity and genomic characteristic for cold adaptation.</title>
        <authorList>
            <person name="Qin Q.L."/>
            <person name="Xie B.B."/>
            <person name="Yu Y."/>
            <person name="Shu Y.L."/>
            <person name="Rong J.C."/>
            <person name="Zhang Y.J."/>
            <person name="Zhao D.L."/>
            <person name="Chen X.L."/>
            <person name="Zhang X.Y."/>
            <person name="Chen B."/>
            <person name="Zhou B.C."/>
            <person name="Zhang Y.Z."/>
        </authorList>
    </citation>
    <scope>NUCLEOTIDE SEQUENCE [LARGE SCALE GENOMIC DNA]</scope>
    <source>
        <strain evidence="7">ACAM 615</strain>
    </source>
</reference>
<keyword evidence="7" id="KW-1185">Reference proteome</keyword>
<dbReference type="Gene3D" id="2.60.130.10">
    <property type="entry name" value="Aromatic compound dioxygenase"/>
    <property type="match status" value="1"/>
</dbReference>
<dbReference type="InterPro" id="IPR006311">
    <property type="entry name" value="TAT_signal"/>
</dbReference>
<keyword evidence="3 6" id="KW-0560">Oxidoreductase</keyword>
<dbReference type="Pfam" id="PF00775">
    <property type="entry name" value="Dioxygenase_C"/>
    <property type="match status" value="1"/>
</dbReference>
<proteinExistence type="inferred from homology"/>
<dbReference type="InterPro" id="IPR000627">
    <property type="entry name" value="Intradiol_dOase_C"/>
</dbReference>
<evidence type="ECO:0000259" key="5">
    <source>
        <dbReference type="PROSITE" id="PS00083"/>
    </source>
</evidence>
<name>K6Y4X1_9ALTE</name>
<protein>
    <submittedName>
        <fullName evidence="6">Protocatechuate 3,4-dioxygenase, beta subunit</fullName>
        <ecNumber evidence="6">1.13.11.3</ecNumber>
    </submittedName>
</protein>
<dbReference type="PROSITE" id="PS51318">
    <property type="entry name" value="TAT"/>
    <property type="match status" value="1"/>
</dbReference>
<feature type="chain" id="PRO_5003899775" evidence="4">
    <location>
        <begin position="29"/>
        <end position="212"/>
    </location>
</feature>
<dbReference type="SUPFAM" id="SSF49482">
    <property type="entry name" value="Aromatic compound dioxygenase"/>
    <property type="match status" value="1"/>
</dbReference>
<sequence>MNKYQSSRRSFIYLGAVIAAGSTLPILASEPTLPPTAKQAEGPFFPKHTQIDKDADMTKVADGAGHALGEPLLVSGRIFDTNGNPVANAIIDIWQSDSNGRYLHEYAPESSPLDENFQYWAKIKSGADGSYSVKTIKPNKYSAMGDWVRPPHIHFRVAKKGMRELTTQMYFANEALNELDKLYLEVPKKARASITVEVNDGKSNFDIVLALV</sequence>
<dbReference type="AlphaFoldDB" id="K6Y4X1"/>
<gene>
    <name evidence="6" type="primary">pcaH</name>
    <name evidence="6" type="ORF">GPAL_0924</name>
</gene>
<dbReference type="InterPro" id="IPR015889">
    <property type="entry name" value="Intradiol_dOase_core"/>
</dbReference>
<evidence type="ECO:0000313" key="7">
    <source>
        <dbReference type="Proteomes" id="UP000006251"/>
    </source>
</evidence>
<keyword evidence="4" id="KW-0732">Signal</keyword>
<dbReference type="PROSITE" id="PS00083">
    <property type="entry name" value="INTRADIOL_DIOXYGENAS"/>
    <property type="match status" value="1"/>
</dbReference>
<dbReference type="CDD" id="cd03459">
    <property type="entry name" value="3_4-PCD"/>
    <property type="match status" value="1"/>
</dbReference>
<evidence type="ECO:0000313" key="6">
    <source>
        <dbReference type="EMBL" id="GAC27804.1"/>
    </source>
</evidence>
<dbReference type="OrthoDB" id="9805815at2"/>
<accession>K6Y4X1</accession>
<evidence type="ECO:0000256" key="2">
    <source>
        <dbReference type="ARBA" id="ARBA00022964"/>
    </source>
</evidence>
<keyword evidence="2 6" id="KW-0223">Dioxygenase</keyword>
<organism evidence="6 7">
    <name type="scientific">Brumicola pallidula DSM 14239 = ACAM 615</name>
    <dbReference type="NCBI Taxonomy" id="1121922"/>
    <lineage>
        <taxon>Bacteria</taxon>
        <taxon>Pseudomonadati</taxon>
        <taxon>Pseudomonadota</taxon>
        <taxon>Gammaproteobacteria</taxon>
        <taxon>Alteromonadales</taxon>
        <taxon>Alteromonadaceae</taxon>
        <taxon>Brumicola</taxon>
    </lineage>
</organism>
<evidence type="ECO:0000256" key="1">
    <source>
        <dbReference type="ARBA" id="ARBA00007825"/>
    </source>
</evidence>
<feature type="signal peptide" evidence="4">
    <location>
        <begin position="1"/>
        <end position="28"/>
    </location>
</feature>
<dbReference type="EC" id="1.13.11.3" evidence="6"/>
<dbReference type="InterPro" id="IPR039387">
    <property type="entry name" value="3_4-PCD"/>
</dbReference>
<dbReference type="GO" id="GO:0018578">
    <property type="term" value="F:protocatechuate 3,4-dioxygenase activity"/>
    <property type="evidence" value="ECO:0007669"/>
    <property type="project" value="UniProtKB-EC"/>
</dbReference>
<comment type="caution">
    <text evidence="6">The sequence shown here is derived from an EMBL/GenBank/DDBJ whole genome shotgun (WGS) entry which is preliminary data.</text>
</comment>
<dbReference type="EMBL" id="BAEQ01000016">
    <property type="protein sequence ID" value="GAC27804.1"/>
    <property type="molecule type" value="Genomic_DNA"/>
</dbReference>
<dbReference type="PANTHER" id="PTHR33711">
    <property type="entry name" value="DIOXYGENASE, PUTATIVE (AFU_ORTHOLOGUE AFUA_2G02910)-RELATED"/>
    <property type="match status" value="1"/>
</dbReference>
<evidence type="ECO:0000256" key="4">
    <source>
        <dbReference type="SAM" id="SignalP"/>
    </source>
</evidence>
<dbReference type="RefSeq" id="WP_006009591.1">
    <property type="nucleotide sequence ID" value="NZ_BAEQ01000016.1"/>
</dbReference>